<dbReference type="Gene3D" id="2.60.40.420">
    <property type="entry name" value="Cupredoxins - blue copper proteins"/>
    <property type="match status" value="1"/>
</dbReference>
<dbReference type="PANTHER" id="PTHR34883:SF15">
    <property type="entry name" value="EXTRACELLULAR SERINE-RICH PROTEIN"/>
    <property type="match status" value="1"/>
</dbReference>
<dbReference type="Proteomes" id="UP000789706">
    <property type="component" value="Unassembled WGS sequence"/>
</dbReference>
<dbReference type="PANTHER" id="PTHR34883">
    <property type="entry name" value="SERINE-RICH PROTEIN, PUTATIVE-RELATED-RELATED"/>
    <property type="match status" value="1"/>
</dbReference>
<gene>
    <name evidence="4" type="ORF">DEBURN_LOCUS1000</name>
</gene>
<dbReference type="InterPro" id="IPR052953">
    <property type="entry name" value="Ser-rich/MCO-related"/>
</dbReference>
<sequence>MSTRMKFLFLFVACFVFAAYADDIVIKVGNLKYDPQTLVFTWLSDGTQHDVVQSDSEGSCEASTKITNAIKTDLKSSGTWNYTITEDANTKIYYFCSYLSHCLSGMTGTINVVSSDTTSTATSTGTGSGPPPSSSTGTGSGSPPSSSTGTGSGSPPPSGRAPLGTTSGSSTGIPTGATSTTQTNSAVSFNSITAATLLVFVSSLIMTASLL</sequence>
<keyword evidence="2" id="KW-0472">Membrane</keyword>
<evidence type="ECO:0000313" key="5">
    <source>
        <dbReference type="Proteomes" id="UP000789706"/>
    </source>
</evidence>
<keyword evidence="3" id="KW-0732">Signal</keyword>
<dbReference type="CDD" id="cd00920">
    <property type="entry name" value="Cupredoxin"/>
    <property type="match status" value="1"/>
</dbReference>
<feature type="compositionally biased region" description="Low complexity" evidence="1">
    <location>
        <begin position="134"/>
        <end position="149"/>
    </location>
</feature>
<organism evidence="4 5">
    <name type="scientific">Diversispora eburnea</name>
    <dbReference type="NCBI Taxonomy" id="1213867"/>
    <lineage>
        <taxon>Eukaryota</taxon>
        <taxon>Fungi</taxon>
        <taxon>Fungi incertae sedis</taxon>
        <taxon>Mucoromycota</taxon>
        <taxon>Glomeromycotina</taxon>
        <taxon>Glomeromycetes</taxon>
        <taxon>Diversisporales</taxon>
        <taxon>Diversisporaceae</taxon>
        <taxon>Diversispora</taxon>
    </lineage>
</organism>
<feature type="compositionally biased region" description="Low complexity" evidence="1">
    <location>
        <begin position="164"/>
        <end position="182"/>
    </location>
</feature>
<keyword evidence="2" id="KW-1133">Transmembrane helix</keyword>
<dbReference type="AlphaFoldDB" id="A0A9N8V1H6"/>
<dbReference type="InterPro" id="IPR008972">
    <property type="entry name" value="Cupredoxin"/>
</dbReference>
<dbReference type="SUPFAM" id="SSF49503">
    <property type="entry name" value="Cupredoxins"/>
    <property type="match status" value="1"/>
</dbReference>
<proteinExistence type="predicted"/>
<evidence type="ECO:0000256" key="2">
    <source>
        <dbReference type="SAM" id="Phobius"/>
    </source>
</evidence>
<feature type="chain" id="PRO_5040117744" evidence="3">
    <location>
        <begin position="22"/>
        <end position="211"/>
    </location>
</feature>
<keyword evidence="5" id="KW-1185">Reference proteome</keyword>
<dbReference type="EMBL" id="CAJVPK010000037">
    <property type="protein sequence ID" value="CAG8436286.1"/>
    <property type="molecule type" value="Genomic_DNA"/>
</dbReference>
<comment type="caution">
    <text evidence="4">The sequence shown here is derived from an EMBL/GenBank/DDBJ whole genome shotgun (WGS) entry which is preliminary data.</text>
</comment>
<feature type="signal peptide" evidence="3">
    <location>
        <begin position="1"/>
        <end position="21"/>
    </location>
</feature>
<keyword evidence="2" id="KW-0812">Transmembrane</keyword>
<evidence type="ECO:0000313" key="4">
    <source>
        <dbReference type="EMBL" id="CAG8436286.1"/>
    </source>
</evidence>
<protein>
    <submittedName>
        <fullName evidence="4">3031_t:CDS:1</fullName>
    </submittedName>
</protein>
<evidence type="ECO:0000256" key="1">
    <source>
        <dbReference type="SAM" id="MobiDB-lite"/>
    </source>
</evidence>
<feature type="region of interest" description="Disordered" evidence="1">
    <location>
        <begin position="116"/>
        <end position="182"/>
    </location>
</feature>
<accession>A0A9N8V1H6</accession>
<name>A0A9N8V1H6_9GLOM</name>
<feature type="compositionally biased region" description="Low complexity" evidence="1">
    <location>
        <begin position="116"/>
        <end position="125"/>
    </location>
</feature>
<dbReference type="OrthoDB" id="2449374at2759"/>
<feature type="transmembrane region" description="Helical" evidence="2">
    <location>
        <begin position="189"/>
        <end position="210"/>
    </location>
</feature>
<evidence type="ECO:0000256" key="3">
    <source>
        <dbReference type="SAM" id="SignalP"/>
    </source>
</evidence>
<reference evidence="4" key="1">
    <citation type="submission" date="2021-06" db="EMBL/GenBank/DDBJ databases">
        <authorList>
            <person name="Kallberg Y."/>
            <person name="Tangrot J."/>
            <person name="Rosling A."/>
        </authorList>
    </citation>
    <scope>NUCLEOTIDE SEQUENCE</scope>
    <source>
        <strain evidence="4">AZ414A</strain>
    </source>
</reference>